<name>A0A9W6GK56_9FUSO</name>
<gene>
    <name evidence="1" type="ORF">PM10SUCC1_11590</name>
</gene>
<dbReference type="RefSeq" id="WP_281834248.1">
    <property type="nucleotide sequence ID" value="NZ_BSDY01000004.1"/>
</dbReference>
<dbReference type="EMBL" id="BSDY01000004">
    <property type="protein sequence ID" value="GLI55645.1"/>
    <property type="molecule type" value="Genomic_DNA"/>
</dbReference>
<comment type="caution">
    <text evidence="1">The sequence shown here is derived from an EMBL/GenBank/DDBJ whole genome shotgun (WGS) entry which is preliminary data.</text>
</comment>
<organism evidence="1 2">
    <name type="scientific">Propionigenium maris DSM 9537</name>
    <dbReference type="NCBI Taxonomy" id="1123000"/>
    <lineage>
        <taxon>Bacteria</taxon>
        <taxon>Fusobacteriati</taxon>
        <taxon>Fusobacteriota</taxon>
        <taxon>Fusobacteriia</taxon>
        <taxon>Fusobacteriales</taxon>
        <taxon>Fusobacteriaceae</taxon>
        <taxon>Propionigenium</taxon>
    </lineage>
</organism>
<evidence type="ECO:0000313" key="1">
    <source>
        <dbReference type="EMBL" id="GLI55645.1"/>
    </source>
</evidence>
<keyword evidence="2" id="KW-1185">Reference proteome</keyword>
<protein>
    <submittedName>
        <fullName evidence="1">Uncharacterized protein</fullName>
    </submittedName>
</protein>
<proteinExistence type="predicted"/>
<reference evidence="1" key="1">
    <citation type="submission" date="2022-12" db="EMBL/GenBank/DDBJ databases">
        <title>Reference genome sequencing for broad-spectrum identification of bacterial and archaeal isolates by mass spectrometry.</title>
        <authorList>
            <person name="Sekiguchi Y."/>
            <person name="Tourlousse D.M."/>
        </authorList>
    </citation>
    <scope>NUCLEOTIDE SEQUENCE</scope>
    <source>
        <strain evidence="1">10succ1</strain>
    </source>
</reference>
<evidence type="ECO:0000313" key="2">
    <source>
        <dbReference type="Proteomes" id="UP001144471"/>
    </source>
</evidence>
<accession>A0A9W6GK56</accession>
<sequence>MKVIDDPYKVLLVTSDVTREKLLEFWKKNEVKIIEIKGKRRRVLGIKHLKEICSRERIK</sequence>
<dbReference type="AlphaFoldDB" id="A0A9W6GK56"/>
<dbReference type="Proteomes" id="UP001144471">
    <property type="component" value="Unassembled WGS sequence"/>
</dbReference>